<comment type="caution">
    <text evidence="1">The sequence shown here is derived from an EMBL/GenBank/DDBJ whole genome shotgun (WGS) entry which is preliminary data.</text>
</comment>
<proteinExistence type="predicted"/>
<protein>
    <submittedName>
        <fullName evidence="1">Uncharacterized protein</fullName>
    </submittedName>
</protein>
<dbReference type="EMBL" id="BAABDD010000024">
    <property type="protein sequence ID" value="GAA3757147.1"/>
    <property type="molecule type" value="Genomic_DNA"/>
</dbReference>
<keyword evidence="2" id="KW-1185">Reference proteome</keyword>
<dbReference type="RefSeq" id="WP_344974497.1">
    <property type="nucleotide sequence ID" value="NZ_BAABDD010000024.1"/>
</dbReference>
<organism evidence="1 2">
    <name type="scientific">Salinactinospora qingdaonensis</name>
    <dbReference type="NCBI Taxonomy" id="702744"/>
    <lineage>
        <taxon>Bacteria</taxon>
        <taxon>Bacillati</taxon>
        <taxon>Actinomycetota</taxon>
        <taxon>Actinomycetes</taxon>
        <taxon>Streptosporangiales</taxon>
        <taxon>Nocardiopsidaceae</taxon>
        <taxon>Salinactinospora</taxon>
    </lineage>
</organism>
<accession>A0ABP7G7E6</accession>
<sequence>MSLPVLRDDALTTSGGYVALRVSLPWIRSLPLASLTDVALSIDGAQVRTPRVRLGDRTVATEHLAAETGWWFVQDRVVLVGDRAPAATPHEVALSFRLVIPYLSAGPDTPLVLPFHTRRALAPDVIPEPTVSREVA</sequence>
<evidence type="ECO:0000313" key="2">
    <source>
        <dbReference type="Proteomes" id="UP001500908"/>
    </source>
</evidence>
<dbReference type="Proteomes" id="UP001500908">
    <property type="component" value="Unassembled WGS sequence"/>
</dbReference>
<reference evidence="2" key="1">
    <citation type="journal article" date="2019" name="Int. J. Syst. Evol. Microbiol.">
        <title>The Global Catalogue of Microorganisms (GCM) 10K type strain sequencing project: providing services to taxonomists for standard genome sequencing and annotation.</title>
        <authorList>
            <consortium name="The Broad Institute Genomics Platform"/>
            <consortium name="The Broad Institute Genome Sequencing Center for Infectious Disease"/>
            <person name="Wu L."/>
            <person name="Ma J."/>
        </authorList>
    </citation>
    <scope>NUCLEOTIDE SEQUENCE [LARGE SCALE GENOMIC DNA]</scope>
    <source>
        <strain evidence="2">JCM 17137</strain>
    </source>
</reference>
<evidence type="ECO:0000313" key="1">
    <source>
        <dbReference type="EMBL" id="GAA3757147.1"/>
    </source>
</evidence>
<name>A0ABP7G7E6_9ACTN</name>
<gene>
    <name evidence="1" type="ORF">GCM10022402_39350</name>
</gene>